<proteinExistence type="predicted"/>
<protein>
    <submittedName>
        <fullName evidence="1">Uncharacterized protein</fullName>
    </submittedName>
</protein>
<dbReference type="AlphaFoldDB" id="A0A6C0D291"/>
<dbReference type="EMBL" id="MN739523">
    <property type="protein sequence ID" value="QHT10637.1"/>
    <property type="molecule type" value="Genomic_DNA"/>
</dbReference>
<organism evidence="1">
    <name type="scientific">viral metagenome</name>
    <dbReference type="NCBI Taxonomy" id="1070528"/>
    <lineage>
        <taxon>unclassified sequences</taxon>
        <taxon>metagenomes</taxon>
        <taxon>organismal metagenomes</taxon>
    </lineage>
</organism>
<accession>A0A6C0D291</accession>
<name>A0A6C0D291_9ZZZZ</name>
<reference evidence="1" key="1">
    <citation type="journal article" date="2020" name="Nature">
        <title>Giant virus diversity and host interactions through global metagenomics.</title>
        <authorList>
            <person name="Schulz F."/>
            <person name="Roux S."/>
            <person name="Paez-Espino D."/>
            <person name="Jungbluth S."/>
            <person name="Walsh D.A."/>
            <person name="Denef V.J."/>
            <person name="McMahon K.D."/>
            <person name="Konstantinidis K.T."/>
            <person name="Eloe-Fadrosh E.A."/>
            <person name="Kyrpides N.C."/>
            <person name="Woyke T."/>
        </authorList>
    </citation>
    <scope>NUCLEOTIDE SEQUENCE</scope>
    <source>
        <strain evidence="1">GVMAG-M-3300023174-107</strain>
    </source>
</reference>
<evidence type="ECO:0000313" key="1">
    <source>
        <dbReference type="EMBL" id="QHT10637.1"/>
    </source>
</evidence>
<sequence>MLYIILGIVIIILCIQMIQNKFKFTMFEGFKDTKKLNDTQSINQNEQSIQSIDQPRPVYQTIDEEVSQIVEKTNKYINNNKQKKGLICYYGGAFREGHSGNSNQDTEKGFDSQFYSTQSHIKLTSLMKQKGYEIDTIINTYHSTFEKDLTKWYNPYEILFDKINKNIKSTDGRDNLIQASVKNINNMTPNDYDFILFIRIDLFLKPDFFKVLNLQSERIQFLAHNFYQGHCGYTKERDPEVVDLILFIPKKYFYILDNKFKLNHNVWSYYKSQYNLTDDDMSFMTDIRFDSNTYLDYNPYYIISGRPENKIVHNYEKTNPNIYGKIGNKRGKDCPPYIKNKQDEYLSNPAEYHYRINKEFYTLN</sequence>